<sequence>MKIKTNKIILSLTAGLLLASCQKEETNVSIEESFNVAKSSATSKSNSSLEQLSPTVRLEGIELFNDNPFTISQVVTPSACAPTLFNTVIDESVSSNIDALGAEWYELYAEMNFYYSLTDTSEQYFGANGEYTNLVSKITRGLEGFWNMPNEVSVRGQHNSTLNDSSKVIDILTFWYGLPEEEAAIYADYFINVVNSESTFLIESPLVSFDGFAIALEGQLDQGDLIVIGDGLIALAAEAGVDSKVVWSGIMAHEWGHQIQFNNRDWYPNGAADNAPEATRTTELEADFFTGYYLTHKRGGTYNWKKTEEFLSLFFNIGDCSFTSDGHHGTPAQRMEAAKQGYILAQNAKKKGHILDAEAVHVSFLEILETVVGPQENTNFLAVAQ</sequence>
<organism evidence="1 2">
    <name type="scientific">Cellulophaga baltica</name>
    <dbReference type="NCBI Taxonomy" id="76594"/>
    <lineage>
        <taxon>Bacteria</taxon>
        <taxon>Pseudomonadati</taxon>
        <taxon>Bacteroidota</taxon>
        <taxon>Flavobacteriia</taxon>
        <taxon>Flavobacteriales</taxon>
        <taxon>Flavobacteriaceae</taxon>
        <taxon>Cellulophaga</taxon>
    </lineage>
</organism>
<keyword evidence="2" id="KW-1185">Reference proteome</keyword>
<dbReference type="Proteomes" id="UP000182114">
    <property type="component" value="Unassembled WGS sequence"/>
</dbReference>
<accession>A0A1G7HGN6</accession>
<gene>
    <name evidence="1" type="ORF">SAMN04487992_10664</name>
</gene>
<reference evidence="2" key="1">
    <citation type="submission" date="2016-10" db="EMBL/GenBank/DDBJ databases">
        <authorList>
            <person name="Varghese N."/>
            <person name="Submissions S."/>
        </authorList>
    </citation>
    <scope>NUCLEOTIDE SEQUENCE [LARGE SCALE GENOMIC DNA]</scope>
    <source>
        <strain evidence="2">DSM 24729</strain>
    </source>
</reference>
<evidence type="ECO:0000313" key="1">
    <source>
        <dbReference type="EMBL" id="SDE99575.1"/>
    </source>
</evidence>
<dbReference type="EMBL" id="FNBD01000006">
    <property type="protein sequence ID" value="SDE99575.1"/>
    <property type="molecule type" value="Genomic_DNA"/>
</dbReference>
<dbReference type="eggNOG" id="COG2321">
    <property type="taxonomic scope" value="Bacteria"/>
</dbReference>
<evidence type="ECO:0000313" key="2">
    <source>
        <dbReference type="Proteomes" id="UP000182114"/>
    </source>
</evidence>
<name>A0A1G7HGN6_9FLAO</name>
<proteinExistence type="predicted"/>
<dbReference type="PROSITE" id="PS51257">
    <property type="entry name" value="PROKAR_LIPOPROTEIN"/>
    <property type="match status" value="1"/>
</dbReference>
<dbReference type="RefSeq" id="WP_074538436.1">
    <property type="nucleotide sequence ID" value="NZ_FNBD01000006.1"/>
</dbReference>
<dbReference type="AlphaFoldDB" id="A0A1G7HGN6"/>
<protein>
    <submittedName>
        <fullName evidence="1">Uncharacterized protein</fullName>
    </submittedName>
</protein>